<dbReference type="Proteomes" id="UP001156919">
    <property type="component" value="Segment"/>
</dbReference>
<feature type="transmembrane region" description="Helical" evidence="1">
    <location>
        <begin position="6"/>
        <end position="26"/>
    </location>
</feature>
<reference evidence="2 3" key="1">
    <citation type="submission" date="2022-05" db="EMBL/GenBank/DDBJ databases">
        <title>Diverse viruses of marine archaea discovered using metagenomics.</title>
        <authorList>
            <person name="Zhou Y."/>
        </authorList>
    </citation>
    <scope>NUCLEOTIDE SEQUENCE [LARGE SCALE GENOMIC DNA]</scope>
    <source>
        <strain evidence="2">YSH_462411</strain>
    </source>
</reference>
<evidence type="ECO:0000256" key="1">
    <source>
        <dbReference type="SAM" id="Phobius"/>
    </source>
</evidence>
<accession>A0A976YEX0</accession>
<organism evidence="2 3">
    <name type="scientific">Nitrososphaeria virus YSH_462411</name>
    <dbReference type="NCBI Taxonomy" id="3071321"/>
    <lineage>
        <taxon>Viruses</taxon>
        <taxon>Duplodnaviria</taxon>
        <taxon>Heunggongvirae</taxon>
        <taxon>Uroviricota</taxon>
        <taxon>Caudoviricetes</taxon>
        <taxon>Juravirales</taxon>
        <taxon>Yangangviridae</taxon>
        <taxon>Nohelivirus</taxon>
        <taxon>Nohelivirus yangshanense</taxon>
    </lineage>
</organism>
<keyword evidence="1" id="KW-1133">Transmembrane helix</keyword>
<evidence type="ECO:0000313" key="3">
    <source>
        <dbReference type="Proteomes" id="UP001156919"/>
    </source>
</evidence>
<sequence>MEQENIHFLWGLLLGFLLVISVINLIDYAHADSIHIDDYRPIGREANISIISSDVIHNKFQYIQTNVTVSINNMNYTGETNKYGYIAFPIKLTDNVFEAGKYDVLIQIGKKIYHDTLTVINRTY</sequence>
<name>A0A976YEX0_9CAUD</name>
<evidence type="ECO:0000313" key="2">
    <source>
        <dbReference type="EMBL" id="UVF62290.1"/>
    </source>
</evidence>
<keyword evidence="1" id="KW-0472">Membrane</keyword>
<keyword evidence="3" id="KW-1185">Reference proteome</keyword>
<dbReference type="EMBL" id="ON649699">
    <property type="protein sequence ID" value="UVF62290.1"/>
    <property type="molecule type" value="Genomic_DNA"/>
</dbReference>
<proteinExistence type="predicted"/>
<keyword evidence="1" id="KW-0812">Transmembrane</keyword>
<protein>
    <submittedName>
        <fullName evidence="2">Uncharacterized protein</fullName>
    </submittedName>
</protein>